<name>X1CFN1_9ZZZZ</name>
<reference evidence="1" key="1">
    <citation type="journal article" date="2014" name="Front. Microbiol.">
        <title>High frequency of phylogenetically diverse reductive dehalogenase-homologous genes in deep subseafloor sedimentary metagenomes.</title>
        <authorList>
            <person name="Kawai M."/>
            <person name="Futagami T."/>
            <person name="Toyoda A."/>
            <person name="Takaki Y."/>
            <person name="Nishi S."/>
            <person name="Hori S."/>
            <person name="Arai W."/>
            <person name="Tsubouchi T."/>
            <person name="Morono Y."/>
            <person name="Uchiyama I."/>
            <person name="Ito T."/>
            <person name="Fujiyama A."/>
            <person name="Inagaki F."/>
            <person name="Takami H."/>
        </authorList>
    </citation>
    <scope>NUCLEOTIDE SEQUENCE</scope>
    <source>
        <strain evidence="1">Expedition CK06-06</strain>
    </source>
</reference>
<gene>
    <name evidence="1" type="ORF">S01H4_42959</name>
</gene>
<dbReference type="EMBL" id="BART01023648">
    <property type="protein sequence ID" value="GAG95068.1"/>
    <property type="molecule type" value="Genomic_DNA"/>
</dbReference>
<accession>X1CFN1</accession>
<proteinExistence type="predicted"/>
<organism evidence="1">
    <name type="scientific">marine sediment metagenome</name>
    <dbReference type="NCBI Taxonomy" id="412755"/>
    <lineage>
        <taxon>unclassified sequences</taxon>
        <taxon>metagenomes</taxon>
        <taxon>ecological metagenomes</taxon>
    </lineage>
</organism>
<evidence type="ECO:0000313" key="1">
    <source>
        <dbReference type="EMBL" id="GAG95068.1"/>
    </source>
</evidence>
<dbReference type="AlphaFoldDB" id="X1CFN1"/>
<comment type="caution">
    <text evidence="1">The sequence shown here is derived from an EMBL/GenBank/DDBJ whole genome shotgun (WGS) entry which is preliminary data.</text>
</comment>
<feature type="non-terminal residue" evidence="1">
    <location>
        <position position="1"/>
    </location>
</feature>
<protein>
    <submittedName>
        <fullName evidence="1">Uncharacterized protein</fullName>
    </submittedName>
</protein>
<sequence length="30" mass="3422">TGLSQSLLIKMAIAELIEDKKKLKKKLFPH</sequence>